<keyword evidence="6" id="KW-0739">Sodium transport</keyword>
<keyword evidence="7" id="KW-0472">Membrane</keyword>
<dbReference type="InterPro" id="IPR051163">
    <property type="entry name" value="Sodium:Solute_Symporter_SSF"/>
</dbReference>
<keyword evidence="7" id="KW-0812">Transmembrane</keyword>
<evidence type="ECO:0000256" key="5">
    <source>
        <dbReference type="ARBA" id="ARBA00023065"/>
    </source>
</evidence>
<evidence type="ECO:0008006" key="10">
    <source>
        <dbReference type="Google" id="ProtNLM"/>
    </source>
</evidence>
<evidence type="ECO:0000256" key="2">
    <source>
        <dbReference type="ARBA" id="ARBA00022448"/>
    </source>
</evidence>
<dbReference type="Gene3D" id="1.20.1730.10">
    <property type="entry name" value="Sodium/glucose cotransporter"/>
    <property type="match status" value="1"/>
</dbReference>
<comment type="subcellular location">
    <subcellularLocation>
        <location evidence="1">Cell membrane</location>
        <topology evidence="1">Multi-pass membrane protein</topology>
    </subcellularLocation>
</comment>
<dbReference type="GO" id="GO:0005886">
    <property type="term" value="C:plasma membrane"/>
    <property type="evidence" value="ECO:0007669"/>
    <property type="project" value="UniProtKB-SubCell"/>
</dbReference>
<gene>
    <name evidence="8" type="ORF">Anas_01803</name>
</gene>
<keyword evidence="9" id="KW-1185">Reference proteome</keyword>
<name>A0A5N5SR93_9CRUS</name>
<dbReference type="GO" id="GO:0006814">
    <property type="term" value="P:sodium ion transport"/>
    <property type="evidence" value="ECO:0007669"/>
    <property type="project" value="UniProtKB-KW"/>
</dbReference>
<keyword evidence="4" id="KW-0915">Sodium</keyword>
<keyword evidence="3" id="KW-1003">Cell membrane</keyword>
<feature type="transmembrane region" description="Helical" evidence="7">
    <location>
        <begin position="32"/>
        <end position="54"/>
    </location>
</feature>
<dbReference type="Proteomes" id="UP000326759">
    <property type="component" value="Unassembled WGS sequence"/>
</dbReference>
<dbReference type="PANTHER" id="PTHR42985">
    <property type="entry name" value="SODIUM-COUPLED MONOCARBOXYLATE TRANSPORTER"/>
    <property type="match status" value="1"/>
</dbReference>
<evidence type="ECO:0000256" key="1">
    <source>
        <dbReference type="ARBA" id="ARBA00004651"/>
    </source>
</evidence>
<dbReference type="AlphaFoldDB" id="A0A5N5SR93"/>
<organism evidence="8 9">
    <name type="scientific">Armadillidium nasatum</name>
    <dbReference type="NCBI Taxonomy" id="96803"/>
    <lineage>
        <taxon>Eukaryota</taxon>
        <taxon>Metazoa</taxon>
        <taxon>Ecdysozoa</taxon>
        <taxon>Arthropoda</taxon>
        <taxon>Crustacea</taxon>
        <taxon>Multicrustacea</taxon>
        <taxon>Malacostraca</taxon>
        <taxon>Eumalacostraca</taxon>
        <taxon>Peracarida</taxon>
        <taxon>Isopoda</taxon>
        <taxon>Oniscidea</taxon>
        <taxon>Crinocheta</taxon>
        <taxon>Armadillidiidae</taxon>
        <taxon>Armadillidium</taxon>
    </lineage>
</organism>
<feature type="transmembrane region" description="Helical" evidence="7">
    <location>
        <begin position="112"/>
        <end position="133"/>
    </location>
</feature>
<dbReference type="OrthoDB" id="6132759at2759"/>
<feature type="non-terminal residue" evidence="8">
    <location>
        <position position="153"/>
    </location>
</feature>
<accession>A0A5N5SR93</accession>
<evidence type="ECO:0000256" key="4">
    <source>
        <dbReference type="ARBA" id="ARBA00023053"/>
    </source>
</evidence>
<protein>
    <recommendedName>
        <fullName evidence="10">Sodium-coupled monocarboxylate transporter 1</fullName>
    </recommendedName>
</protein>
<evidence type="ECO:0000313" key="9">
    <source>
        <dbReference type="Proteomes" id="UP000326759"/>
    </source>
</evidence>
<dbReference type="PANTHER" id="PTHR42985:SF40">
    <property type="entry name" value="LD47995P-RELATED"/>
    <property type="match status" value="1"/>
</dbReference>
<proteinExistence type="predicted"/>
<reference evidence="8 9" key="1">
    <citation type="journal article" date="2019" name="PLoS Biol.">
        <title>Sex chromosomes control vertical transmission of feminizing Wolbachia symbionts in an isopod.</title>
        <authorList>
            <person name="Becking T."/>
            <person name="Chebbi M.A."/>
            <person name="Giraud I."/>
            <person name="Moumen B."/>
            <person name="Laverre T."/>
            <person name="Caubet Y."/>
            <person name="Peccoud J."/>
            <person name="Gilbert C."/>
            <person name="Cordaux R."/>
        </authorList>
    </citation>
    <scope>NUCLEOTIDE SEQUENCE [LARGE SCALE GENOMIC DNA]</scope>
    <source>
        <strain evidence="8">ANa2</strain>
        <tissue evidence="8">Whole body excluding digestive tract and cuticle</tissue>
    </source>
</reference>
<dbReference type="EMBL" id="SEYY01021349">
    <property type="protein sequence ID" value="KAB7496452.1"/>
    <property type="molecule type" value="Genomic_DNA"/>
</dbReference>
<evidence type="ECO:0000256" key="7">
    <source>
        <dbReference type="SAM" id="Phobius"/>
    </source>
</evidence>
<keyword evidence="2" id="KW-0813">Transport</keyword>
<keyword evidence="5" id="KW-0406">Ion transport</keyword>
<feature type="transmembrane region" description="Helical" evidence="7">
    <location>
        <begin position="6"/>
        <end position="25"/>
    </location>
</feature>
<evidence type="ECO:0000313" key="8">
    <source>
        <dbReference type="EMBL" id="KAB7496452.1"/>
    </source>
</evidence>
<keyword evidence="7" id="KW-1133">Transmembrane helix</keyword>
<sequence>MEIGLVMIGTLNGPLLGVFLIGFFLPNCNLKGVWTGFIGSSVLTLWLALGGNALQKGNSKMLPFSVEECAHLNYSSVINSSIQETVNSTYSSYIEDTKVDTSFSNSIYQISFILYGSIGPALCIFLAVVVSCVTGNQRIEEVSPNSIGTDFSV</sequence>
<dbReference type="InterPro" id="IPR038377">
    <property type="entry name" value="Na/Glc_symporter_sf"/>
</dbReference>
<comment type="caution">
    <text evidence="8">The sequence shown here is derived from an EMBL/GenBank/DDBJ whole genome shotgun (WGS) entry which is preliminary data.</text>
</comment>
<evidence type="ECO:0000256" key="3">
    <source>
        <dbReference type="ARBA" id="ARBA00022475"/>
    </source>
</evidence>
<evidence type="ECO:0000256" key="6">
    <source>
        <dbReference type="ARBA" id="ARBA00023201"/>
    </source>
</evidence>
<dbReference type="GO" id="GO:0015293">
    <property type="term" value="F:symporter activity"/>
    <property type="evidence" value="ECO:0007669"/>
    <property type="project" value="TreeGrafter"/>
</dbReference>